<evidence type="ECO:0000313" key="1">
    <source>
        <dbReference type="EMBL" id="CAF0768562.1"/>
    </source>
</evidence>
<evidence type="ECO:0000313" key="2">
    <source>
        <dbReference type="EMBL" id="CAF1230400.1"/>
    </source>
</evidence>
<dbReference type="Proteomes" id="UP000663829">
    <property type="component" value="Unassembled WGS sequence"/>
</dbReference>
<name>A0A814YLW3_9BILA</name>
<dbReference type="EMBL" id="CAJOBA010000678">
    <property type="protein sequence ID" value="CAF3549093.1"/>
    <property type="molecule type" value="Genomic_DNA"/>
</dbReference>
<evidence type="ECO:0000313" key="4">
    <source>
        <dbReference type="EMBL" id="CAF3993083.1"/>
    </source>
</evidence>
<dbReference type="EMBL" id="CAJNOK010000678">
    <property type="protein sequence ID" value="CAF0768562.1"/>
    <property type="molecule type" value="Genomic_DNA"/>
</dbReference>
<keyword evidence="5" id="KW-1185">Reference proteome</keyword>
<dbReference type="Proteomes" id="UP000682733">
    <property type="component" value="Unassembled WGS sequence"/>
</dbReference>
<dbReference type="EMBL" id="CAJOBC010009644">
    <property type="protein sequence ID" value="CAF3993083.1"/>
    <property type="molecule type" value="Genomic_DNA"/>
</dbReference>
<sequence>MNRKRSKIVEEVEVNEDVCGLSSFKKQKIEMTVDEYDKFLLGKKDGRFRRTGKWEGMHKGIAHECCDPECARTWKPPPIQCLTDDYYCPSCVLHHRNNMNRFSDERLKWTADVPNTFYIFSLVDPRIEAKGKTEMSLIKFGRTQHENALKRYPRSELKNYQMKLLLSLRGKLITMTRIENWWKEQAKEKNLFKRFSNSDFHGQTECILVSDNDLAQLITKSKEMATVAEAEIVVPNVEDVAQFCNNSA</sequence>
<proteinExistence type="predicted"/>
<evidence type="ECO:0000313" key="3">
    <source>
        <dbReference type="EMBL" id="CAF3549093.1"/>
    </source>
</evidence>
<protein>
    <submittedName>
        <fullName evidence="2">Uncharacterized protein</fullName>
    </submittedName>
</protein>
<gene>
    <name evidence="2" type="ORF">GPM918_LOCUS25144</name>
    <name evidence="1" type="ORF">OVA965_LOCUS2953</name>
    <name evidence="4" type="ORF">SRO942_LOCUS25150</name>
    <name evidence="3" type="ORF">TMI583_LOCUS2952</name>
</gene>
<dbReference type="Proteomes" id="UP000681722">
    <property type="component" value="Unassembled WGS sequence"/>
</dbReference>
<dbReference type="EMBL" id="CAJNOQ010009639">
    <property type="protein sequence ID" value="CAF1230400.1"/>
    <property type="molecule type" value="Genomic_DNA"/>
</dbReference>
<evidence type="ECO:0000313" key="5">
    <source>
        <dbReference type="Proteomes" id="UP000663829"/>
    </source>
</evidence>
<reference evidence="2" key="1">
    <citation type="submission" date="2021-02" db="EMBL/GenBank/DDBJ databases">
        <authorList>
            <person name="Nowell W R."/>
        </authorList>
    </citation>
    <scope>NUCLEOTIDE SEQUENCE</scope>
</reference>
<comment type="caution">
    <text evidence="2">The sequence shown here is derived from an EMBL/GenBank/DDBJ whole genome shotgun (WGS) entry which is preliminary data.</text>
</comment>
<dbReference type="OrthoDB" id="10259528at2759"/>
<dbReference type="Proteomes" id="UP000677228">
    <property type="component" value="Unassembled WGS sequence"/>
</dbReference>
<dbReference type="AlphaFoldDB" id="A0A814YLW3"/>
<accession>A0A814YLW3</accession>
<organism evidence="2 5">
    <name type="scientific">Didymodactylos carnosus</name>
    <dbReference type="NCBI Taxonomy" id="1234261"/>
    <lineage>
        <taxon>Eukaryota</taxon>
        <taxon>Metazoa</taxon>
        <taxon>Spiralia</taxon>
        <taxon>Gnathifera</taxon>
        <taxon>Rotifera</taxon>
        <taxon>Eurotatoria</taxon>
        <taxon>Bdelloidea</taxon>
        <taxon>Philodinida</taxon>
        <taxon>Philodinidae</taxon>
        <taxon>Didymodactylos</taxon>
    </lineage>
</organism>